<dbReference type="eggNOG" id="ENOG502S3DN">
    <property type="taxonomic scope" value="Eukaryota"/>
</dbReference>
<dbReference type="HOGENOM" id="CLU_080619_0_0_1"/>
<dbReference type="InterPro" id="IPR002048">
    <property type="entry name" value="EF_hand_dom"/>
</dbReference>
<dbReference type="Gene3D" id="1.10.238.10">
    <property type="entry name" value="EF-hand"/>
    <property type="match status" value="1"/>
</dbReference>
<dbReference type="SUPFAM" id="SSF47473">
    <property type="entry name" value="EF-hand"/>
    <property type="match status" value="1"/>
</dbReference>
<keyword evidence="2" id="KW-0106">Calcium</keyword>
<feature type="domain" description="EF-hand" evidence="4">
    <location>
        <begin position="97"/>
        <end position="132"/>
    </location>
</feature>
<dbReference type="OMA" id="THEFFME"/>
<dbReference type="Gene3D" id="2.130.10.10">
    <property type="entry name" value="YVTN repeat-like/Quinoprotein amine dehydrogenase"/>
    <property type="match status" value="1"/>
</dbReference>
<name>A7SBD4_NEMVE</name>
<dbReference type="InterPro" id="IPR036322">
    <property type="entry name" value="WD40_repeat_dom_sf"/>
</dbReference>
<dbReference type="InterPro" id="IPR051242">
    <property type="entry name" value="WD-EF-hand_domain"/>
</dbReference>
<protein>
    <recommendedName>
        <fullName evidence="4">EF-hand domain-containing protein</fullName>
    </recommendedName>
</protein>
<feature type="compositionally biased region" description="Low complexity" evidence="3">
    <location>
        <begin position="12"/>
        <end position="23"/>
    </location>
</feature>
<keyword evidence="6" id="KW-1185">Reference proteome</keyword>
<proteinExistence type="predicted"/>
<dbReference type="SUPFAM" id="SSF50978">
    <property type="entry name" value="WD40 repeat-like"/>
    <property type="match status" value="1"/>
</dbReference>
<evidence type="ECO:0000256" key="1">
    <source>
        <dbReference type="ARBA" id="ARBA00022737"/>
    </source>
</evidence>
<dbReference type="PROSITE" id="PS50222">
    <property type="entry name" value="EF_HAND_2"/>
    <property type="match status" value="2"/>
</dbReference>
<dbReference type="AlphaFoldDB" id="A7SBD4"/>
<dbReference type="InterPro" id="IPR011992">
    <property type="entry name" value="EF-hand-dom_pair"/>
</dbReference>
<dbReference type="Pfam" id="PF13499">
    <property type="entry name" value="EF-hand_7"/>
    <property type="match status" value="1"/>
</dbReference>
<dbReference type="Proteomes" id="UP000001593">
    <property type="component" value="Unassembled WGS sequence"/>
</dbReference>
<feature type="region of interest" description="Disordered" evidence="3">
    <location>
        <begin position="1"/>
        <end position="37"/>
    </location>
</feature>
<evidence type="ECO:0000256" key="2">
    <source>
        <dbReference type="ARBA" id="ARBA00022837"/>
    </source>
</evidence>
<dbReference type="InterPro" id="IPR018247">
    <property type="entry name" value="EF_Hand_1_Ca_BS"/>
</dbReference>
<dbReference type="PANTHER" id="PTHR44324">
    <property type="entry name" value="WD40 REPEAT DOMAIN 95"/>
    <property type="match status" value="1"/>
</dbReference>
<dbReference type="InParanoid" id="A7SBD4"/>
<dbReference type="CDD" id="cd00051">
    <property type="entry name" value="EFh"/>
    <property type="match status" value="1"/>
</dbReference>
<reference evidence="5 6" key="1">
    <citation type="journal article" date="2007" name="Science">
        <title>Sea anemone genome reveals ancestral eumetazoan gene repertoire and genomic organization.</title>
        <authorList>
            <person name="Putnam N.H."/>
            <person name="Srivastava M."/>
            <person name="Hellsten U."/>
            <person name="Dirks B."/>
            <person name="Chapman J."/>
            <person name="Salamov A."/>
            <person name="Terry A."/>
            <person name="Shapiro H."/>
            <person name="Lindquist E."/>
            <person name="Kapitonov V.V."/>
            <person name="Jurka J."/>
            <person name="Genikhovich G."/>
            <person name="Grigoriev I.V."/>
            <person name="Lucas S.M."/>
            <person name="Steele R.E."/>
            <person name="Finnerty J.R."/>
            <person name="Technau U."/>
            <person name="Martindale M.Q."/>
            <person name="Rokhsar D.S."/>
        </authorList>
    </citation>
    <scope>NUCLEOTIDE SEQUENCE [LARGE SCALE GENOMIC DNA]</scope>
    <source>
        <strain evidence="6">CH2 X CH6</strain>
    </source>
</reference>
<dbReference type="EMBL" id="DS469615">
    <property type="protein sequence ID" value="EDO38984.1"/>
    <property type="molecule type" value="Genomic_DNA"/>
</dbReference>
<dbReference type="SMART" id="SM00054">
    <property type="entry name" value="EFh"/>
    <property type="match status" value="2"/>
</dbReference>
<feature type="domain" description="EF-hand" evidence="4">
    <location>
        <begin position="58"/>
        <end position="93"/>
    </location>
</feature>
<dbReference type="InterPro" id="IPR015943">
    <property type="entry name" value="WD40/YVTN_repeat-like_dom_sf"/>
</dbReference>
<keyword evidence="1" id="KW-0677">Repeat</keyword>
<sequence length="323" mass="36046">MSSEAVSEEDYISGSESDYSYESGSKDDLGSAGSDKQLSFLEEDKHHAIRLEDQMNNEHLEVLQRIFEEADEDGGGGLDYEEFRRAMIKTMSCKEVPDDNQLAITFMKVDANCDGTVDWEEFCSYMLLENQLKDVMTSDEREMEFPHPAREIPSAHRDNIARITYFAKMSHGPDESGDNNVGRYVTVSREGVLHFWSMDLNPIRTITVSNASEGKASKSVWITDCVVLPNAKKIAVSSADREIAFYDCSANSVEKQFVLSGLENCALCMDYWYDPRHPNQSILLFGDSGGKVSCIKFSAVNLGLFDLNIGQTIPSGNTNISGR</sequence>
<evidence type="ECO:0000256" key="3">
    <source>
        <dbReference type="SAM" id="MobiDB-lite"/>
    </source>
</evidence>
<dbReference type="PhylomeDB" id="A7SBD4"/>
<evidence type="ECO:0000313" key="5">
    <source>
        <dbReference type="EMBL" id="EDO38984.1"/>
    </source>
</evidence>
<dbReference type="GO" id="GO:0005509">
    <property type="term" value="F:calcium ion binding"/>
    <property type="evidence" value="ECO:0007669"/>
    <property type="project" value="InterPro"/>
</dbReference>
<evidence type="ECO:0000313" key="6">
    <source>
        <dbReference type="Proteomes" id="UP000001593"/>
    </source>
</evidence>
<gene>
    <name evidence="5" type="ORF">NEMVEDRAFT_v1g209659</name>
</gene>
<organism evidence="5 6">
    <name type="scientific">Nematostella vectensis</name>
    <name type="common">Starlet sea anemone</name>
    <dbReference type="NCBI Taxonomy" id="45351"/>
    <lineage>
        <taxon>Eukaryota</taxon>
        <taxon>Metazoa</taxon>
        <taxon>Cnidaria</taxon>
        <taxon>Anthozoa</taxon>
        <taxon>Hexacorallia</taxon>
        <taxon>Actiniaria</taxon>
        <taxon>Edwardsiidae</taxon>
        <taxon>Nematostella</taxon>
    </lineage>
</organism>
<dbReference type="PROSITE" id="PS00018">
    <property type="entry name" value="EF_HAND_1"/>
    <property type="match status" value="1"/>
</dbReference>
<accession>A7SBD4</accession>
<evidence type="ECO:0000259" key="4">
    <source>
        <dbReference type="PROSITE" id="PS50222"/>
    </source>
</evidence>
<dbReference type="PANTHER" id="PTHR44324:SF6">
    <property type="entry name" value="EF-HAND CALCIUM BINDING DOMAIN 8"/>
    <property type="match status" value="1"/>
</dbReference>
<feature type="compositionally biased region" description="Acidic residues" evidence="3">
    <location>
        <begin position="1"/>
        <end position="11"/>
    </location>
</feature>